<feature type="transmembrane region" description="Helical" evidence="1">
    <location>
        <begin position="115"/>
        <end position="136"/>
    </location>
</feature>
<protein>
    <recommendedName>
        <fullName evidence="4">DUF998 domain-containing protein</fullName>
    </recommendedName>
</protein>
<keyword evidence="1" id="KW-0472">Membrane</keyword>
<name>A0A161XKQ3_9NOCA</name>
<evidence type="ECO:0008006" key="4">
    <source>
        <dbReference type="Google" id="ProtNLM"/>
    </source>
</evidence>
<feature type="transmembrane region" description="Helical" evidence="1">
    <location>
        <begin position="148"/>
        <end position="170"/>
    </location>
</feature>
<evidence type="ECO:0000313" key="3">
    <source>
        <dbReference type="Proteomes" id="UP000076512"/>
    </source>
</evidence>
<dbReference type="STRING" id="455432.AWN90_25725"/>
<reference evidence="2 3" key="1">
    <citation type="submission" date="2016-04" db="EMBL/GenBank/DDBJ databases">
        <authorList>
            <person name="Evans L.H."/>
            <person name="Alamgir A."/>
            <person name="Owens N."/>
            <person name="Weber N.D."/>
            <person name="Virtaneva K."/>
            <person name="Barbian K."/>
            <person name="Babar A."/>
            <person name="Rosenke K."/>
        </authorList>
    </citation>
    <scope>NUCLEOTIDE SEQUENCE [LARGE SCALE GENOMIC DNA]</scope>
    <source>
        <strain evidence="2 3">IFM 0406</strain>
    </source>
</reference>
<feature type="transmembrane region" description="Helical" evidence="1">
    <location>
        <begin position="64"/>
        <end position="81"/>
    </location>
</feature>
<feature type="transmembrane region" description="Helical" evidence="1">
    <location>
        <begin position="214"/>
        <end position="233"/>
    </location>
</feature>
<feature type="transmembrane region" description="Helical" evidence="1">
    <location>
        <begin position="34"/>
        <end position="57"/>
    </location>
</feature>
<feature type="transmembrane region" description="Helical" evidence="1">
    <location>
        <begin position="7"/>
        <end position="28"/>
    </location>
</feature>
<feature type="transmembrane region" description="Helical" evidence="1">
    <location>
        <begin position="306"/>
        <end position="327"/>
    </location>
</feature>
<comment type="caution">
    <text evidence="2">The sequence shown here is derived from an EMBL/GenBank/DDBJ whole genome shotgun (WGS) entry which is preliminary data.</text>
</comment>
<gene>
    <name evidence="2" type="ORF">AWN90_25725</name>
</gene>
<keyword evidence="3" id="KW-1185">Reference proteome</keyword>
<accession>A0A161XKQ3</accession>
<feature type="transmembrane region" description="Helical" evidence="1">
    <location>
        <begin position="277"/>
        <end position="294"/>
    </location>
</feature>
<keyword evidence="1" id="KW-0812">Transmembrane</keyword>
<dbReference type="OrthoDB" id="8478704at2"/>
<evidence type="ECO:0000313" key="2">
    <source>
        <dbReference type="EMBL" id="KZM74468.1"/>
    </source>
</evidence>
<feature type="transmembrane region" description="Helical" evidence="1">
    <location>
        <begin position="182"/>
        <end position="202"/>
    </location>
</feature>
<keyword evidence="1" id="KW-1133">Transmembrane helix</keyword>
<feature type="transmembrane region" description="Helical" evidence="1">
    <location>
        <begin position="245"/>
        <end position="265"/>
    </location>
</feature>
<dbReference type="AlphaFoldDB" id="A0A161XKQ3"/>
<organism evidence="2 3">
    <name type="scientific">Nocardia terpenica</name>
    <dbReference type="NCBI Taxonomy" id="455432"/>
    <lineage>
        <taxon>Bacteria</taxon>
        <taxon>Bacillati</taxon>
        <taxon>Actinomycetota</taxon>
        <taxon>Actinomycetes</taxon>
        <taxon>Mycobacteriales</taxon>
        <taxon>Nocardiaceae</taxon>
        <taxon>Nocardia</taxon>
    </lineage>
</organism>
<dbReference type="EMBL" id="LWGR01000005">
    <property type="protein sequence ID" value="KZM74468.1"/>
    <property type="molecule type" value="Genomic_DNA"/>
</dbReference>
<dbReference type="Proteomes" id="UP000076512">
    <property type="component" value="Unassembled WGS sequence"/>
</dbReference>
<sequence length="342" mass="36161">MRAHCQFVRGGVGVAPVFGLFLLAPFVGEFLLGNITIAALPLGILLAPLYGCGAILVRESGRRSGGGWPTMLLLAAAYALIEEGPVDQLLWNSAYAGQDQVHTASYVPVLGTSVALIQSVLALHTVWSIAVPIALVETLTPARRTTPWLGRTGLIAVAVGYVAGAVFVWYGNYTEEHFVAPPLRLVQVGVVIAGLVVAAFAIRAHRLPRLAGKAPGPGVVGAASLVATSAYWGPSVLVTAAWYEWVGVIVWLLVAGGGAIVVSRWSRREGWDQRHRFALAAGAVLTYVWAAFPLRPEQPGDPTVDLIGNAVFGAVGIVLLVSAARAARRDDELGCRRRGQVR</sequence>
<evidence type="ECO:0000256" key="1">
    <source>
        <dbReference type="SAM" id="Phobius"/>
    </source>
</evidence>
<proteinExistence type="predicted"/>